<comment type="caution">
    <text evidence="1">The sequence shown here is derived from an EMBL/GenBank/DDBJ whole genome shotgun (WGS) entry which is preliminary data.</text>
</comment>
<name>A0A0F9SPC0_9ZZZZ</name>
<evidence type="ECO:0000313" key="1">
    <source>
        <dbReference type="EMBL" id="KKN68794.1"/>
    </source>
</evidence>
<organism evidence="1">
    <name type="scientific">marine sediment metagenome</name>
    <dbReference type="NCBI Taxonomy" id="412755"/>
    <lineage>
        <taxon>unclassified sequences</taxon>
        <taxon>metagenomes</taxon>
        <taxon>ecological metagenomes</taxon>
    </lineage>
</organism>
<dbReference type="EMBL" id="LAZR01000440">
    <property type="protein sequence ID" value="KKN68794.1"/>
    <property type="molecule type" value="Genomic_DNA"/>
</dbReference>
<sequence>MTFQWGTNPEYTITICHNWAWHSGELALPLKLSWWNNADVMGSKCNDISITILCFRFGLEIWRWKK</sequence>
<proteinExistence type="predicted"/>
<accession>A0A0F9SPC0</accession>
<gene>
    <name evidence="1" type="ORF">LCGC14_0448140</name>
</gene>
<reference evidence="1" key="1">
    <citation type="journal article" date="2015" name="Nature">
        <title>Complex archaea that bridge the gap between prokaryotes and eukaryotes.</title>
        <authorList>
            <person name="Spang A."/>
            <person name="Saw J.H."/>
            <person name="Jorgensen S.L."/>
            <person name="Zaremba-Niedzwiedzka K."/>
            <person name="Martijn J."/>
            <person name="Lind A.E."/>
            <person name="van Eijk R."/>
            <person name="Schleper C."/>
            <person name="Guy L."/>
            <person name="Ettema T.J."/>
        </authorList>
    </citation>
    <scope>NUCLEOTIDE SEQUENCE</scope>
</reference>
<protein>
    <submittedName>
        <fullName evidence="1">Uncharacterized protein</fullName>
    </submittedName>
</protein>
<dbReference type="AlphaFoldDB" id="A0A0F9SPC0"/>